<accession>A0A0K2UVN8</accession>
<evidence type="ECO:0000313" key="2">
    <source>
        <dbReference type="EMBL" id="CDW42140.1"/>
    </source>
</evidence>
<name>A0A0K2UVN8_LEPSM</name>
<sequence>MIYIQRWLKEEAIPSKCPNLASYLSSPSPPPRPTQSLTSTNRVHLEKERQEALEYAMFMEKTILSAQDLYDKLFSESHWDSCSLKLQKLPL</sequence>
<evidence type="ECO:0000256" key="1">
    <source>
        <dbReference type="SAM" id="MobiDB-lite"/>
    </source>
</evidence>
<reference evidence="2" key="1">
    <citation type="submission" date="2014-05" db="EMBL/GenBank/DDBJ databases">
        <authorList>
            <person name="Chronopoulou M."/>
        </authorList>
    </citation>
    <scope>NUCLEOTIDE SEQUENCE</scope>
    <source>
        <tissue evidence="2">Whole organism</tissue>
    </source>
</reference>
<proteinExistence type="predicted"/>
<dbReference type="EMBL" id="HACA01024779">
    <property type="protein sequence ID" value="CDW42140.1"/>
    <property type="molecule type" value="Transcribed_RNA"/>
</dbReference>
<feature type="region of interest" description="Disordered" evidence="1">
    <location>
        <begin position="22"/>
        <end position="43"/>
    </location>
</feature>
<organism evidence="2">
    <name type="scientific">Lepeophtheirus salmonis</name>
    <name type="common">Salmon louse</name>
    <name type="synonym">Caligus salmonis</name>
    <dbReference type="NCBI Taxonomy" id="72036"/>
    <lineage>
        <taxon>Eukaryota</taxon>
        <taxon>Metazoa</taxon>
        <taxon>Ecdysozoa</taxon>
        <taxon>Arthropoda</taxon>
        <taxon>Crustacea</taxon>
        <taxon>Multicrustacea</taxon>
        <taxon>Hexanauplia</taxon>
        <taxon>Copepoda</taxon>
        <taxon>Siphonostomatoida</taxon>
        <taxon>Caligidae</taxon>
        <taxon>Lepeophtheirus</taxon>
    </lineage>
</organism>
<dbReference type="OrthoDB" id="10527791at2759"/>
<dbReference type="AlphaFoldDB" id="A0A0K2UVN8"/>
<protein>
    <submittedName>
        <fullName evidence="2">Uncharacterized protein</fullName>
    </submittedName>
</protein>